<name>A0A2W2AH71_9BACT</name>
<dbReference type="AlphaFoldDB" id="A0A2W2AH71"/>
<reference evidence="1 2" key="1">
    <citation type="submission" date="2018-06" db="EMBL/GenBank/DDBJ databases">
        <title>Mucibacter soli gen. nov., sp. nov., a new member of the family Chitinophagaceae producing mucin.</title>
        <authorList>
            <person name="Kim M.-K."/>
            <person name="Park S."/>
            <person name="Kim T.-S."/>
            <person name="Joung Y."/>
            <person name="Han J.-H."/>
            <person name="Kim S.B."/>
        </authorList>
    </citation>
    <scope>NUCLEOTIDE SEQUENCE [LARGE SCALE GENOMIC DNA]</scope>
    <source>
        <strain evidence="1 2">R1-15</strain>
    </source>
</reference>
<accession>A0A2W2AH71</accession>
<keyword evidence="2" id="KW-1185">Reference proteome</keyword>
<evidence type="ECO:0000313" key="1">
    <source>
        <dbReference type="EMBL" id="PZF74621.1"/>
    </source>
</evidence>
<comment type="caution">
    <text evidence="1">The sequence shown here is derived from an EMBL/GenBank/DDBJ whole genome shotgun (WGS) entry which is preliminary data.</text>
</comment>
<sequence>MPIPVYIINLKPDAERVIHCINEFGGRSEFSIQIVPVFEHKIDAIGFWNTIIYILQNLTHETDEYVIICKDSHSFTKHYSPKQLAECITIAQSYEADILNGCSQTIDCSINTAANVFKTDIFSGIQFTVIFQKFFKTIIAANFVDSADYKISMLTKKKFFIHPFISVEKDFSYTVSSNNFFNQNEG</sequence>
<organism evidence="1 2">
    <name type="scientific">Taibaiella soli</name>
    <dbReference type="NCBI Taxonomy" id="1649169"/>
    <lineage>
        <taxon>Bacteria</taxon>
        <taxon>Pseudomonadati</taxon>
        <taxon>Bacteroidota</taxon>
        <taxon>Chitinophagia</taxon>
        <taxon>Chitinophagales</taxon>
        <taxon>Chitinophagaceae</taxon>
        <taxon>Taibaiella</taxon>
    </lineage>
</organism>
<dbReference type="Proteomes" id="UP000248745">
    <property type="component" value="Unassembled WGS sequence"/>
</dbReference>
<proteinExistence type="predicted"/>
<dbReference type="RefSeq" id="WP_110997461.1">
    <property type="nucleotide sequence ID" value="NZ_QKTW01000003.1"/>
</dbReference>
<evidence type="ECO:0000313" key="2">
    <source>
        <dbReference type="Proteomes" id="UP000248745"/>
    </source>
</evidence>
<protein>
    <submittedName>
        <fullName evidence="1">Uncharacterized protein</fullName>
    </submittedName>
</protein>
<dbReference type="EMBL" id="QKTW01000003">
    <property type="protein sequence ID" value="PZF74621.1"/>
    <property type="molecule type" value="Genomic_DNA"/>
</dbReference>
<dbReference type="OrthoDB" id="1417318at2"/>
<gene>
    <name evidence="1" type="ORF">DN068_03325</name>
</gene>